<name>A0ACD3ARW8_9AGAR</name>
<dbReference type="Proteomes" id="UP000308600">
    <property type="component" value="Unassembled WGS sequence"/>
</dbReference>
<evidence type="ECO:0000313" key="1">
    <source>
        <dbReference type="EMBL" id="TFK68054.1"/>
    </source>
</evidence>
<gene>
    <name evidence="1" type="ORF">BDN72DRAFT_769917</name>
</gene>
<protein>
    <submittedName>
        <fullName evidence="1">NAD(P)-binding protein</fullName>
    </submittedName>
</protein>
<accession>A0ACD3ARW8</accession>
<reference evidence="1 2" key="1">
    <citation type="journal article" date="2019" name="Nat. Ecol. Evol.">
        <title>Megaphylogeny resolves global patterns of mushroom evolution.</title>
        <authorList>
            <person name="Varga T."/>
            <person name="Krizsan K."/>
            <person name="Foldi C."/>
            <person name="Dima B."/>
            <person name="Sanchez-Garcia M."/>
            <person name="Sanchez-Ramirez S."/>
            <person name="Szollosi G.J."/>
            <person name="Szarkandi J.G."/>
            <person name="Papp V."/>
            <person name="Albert L."/>
            <person name="Andreopoulos W."/>
            <person name="Angelini C."/>
            <person name="Antonin V."/>
            <person name="Barry K.W."/>
            <person name="Bougher N.L."/>
            <person name="Buchanan P."/>
            <person name="Buyck B."/>
            <person name="Bense V."/>
            <person name="Catcheside P."/>
            <person name="Chovatia M."/>
            <person name="Cooper J."/>
            <person name="Damon W."/>
            <person name="Desjardin D."/>
            <person name="Finy P."/>
            <person name="Geml J."/>
            <person name="Haridas S."/>
            <person name="Hughes K."/>
            <person name="Justo A."/>
            <person name="Karasinski D."/>
            <person name="Kautmanova I."/>
            <person name="Kiss B."/>
            <person name="Kocsube S."/>
            <person name="Kotiranta H."/>
            <person name="LaButti K.M."/>
            <person name="Lechner B.E."/>
            <person name="Liimatainen K."/>
            <person name="Lipzen A."/>
            <person name="Lukacs Z."/>
            <person name="Mihaltcheva S."/>
            <person name="Morgado L.N."/>
            <person name="Niskanen T."/>
            <person name="Noordeloos M.E."/>
            <person name="Ohm R.A."/>
            <person name="Ortiz-Santana B."/>
            <person name="Ovrebo C."/>
            <person name="Racz N."/>
            <person name="Riley R."/>
            <person name="Savchenko A."/>
            <person name="Shiryaev A."/>
            <person name="Soop K."/>
            <person name="Spirin V."/>
            <person name="Szebenyi C."/>
            <person name="Tomsovsky M."/>
            <person name="Tulloss R.E."/>
            <person name="Uehling J."/>
            <person name="Grigoriev I.V."/>
            <person name="Vagvolgyi C."/>
            <person name="Papp T."/>
            <person name="Martin F.M."/>
            <person name="Miettinen O."/>
            <person name="Hibbett D.S."/>
            <person name="Nagy L.G."/>
        </authorList>
    </citation>
    <scope>NUCLEOTIDE SEQUENCE [LARGE SCALE GENOMIC DNA]</scope>
    <source>
        <strain evidence="1 2">NL-1719</strain>
    </source>
</reference>
<proteinExistence type="predicted"/>
<sequence length="327" mass="36006">MGGVMSGLSEAFPPKPEFTAQDVPDLNGKVMVVTGGNTGIGKETVKALLQRNARVYLAGRSQEKCEAAISDLKRQTGNEAIFLELDLSDLKSVKAAATEFQRKETHLHSLFNNAGVMGPPVGELTAQGYDLQFGTNVLGHFYFTKLLLPTLLKTAQAEPVFKARVVNTSSGGHLMGSLDFNTFRTSPAREKLGSFGLYNQSKYGNVVFAKELTRRYGDKGLVSTSLNPGSIKSDLQRHMPKWLLFFLASPFIPGQDFFFYEPWYGALTQLWAGTSPEGAGFGGRYLIPWARMGKALESTTDPALGKQLWAWLEEQTEQFEMRSIGRT</sequence>
<organism evidence="1 2">
    <name type="scientific">Pluteus cervinus</name>
    <dbReference type="NCBI Taxonomy" id="181527"/>
    <lineage>
        <taxon>Eukaryota</taxon>
        <taxon>Fungi</taxon>
        <taxon>Dikarya</taxon>
        <taxon>Basidiomycota</taxon>
        <taxon>Agaricomycotina</taxon>
        <taxon>Agaricomycetes</taxon>
        <taxon>Agaricomycetidae</taxon>
        <taxon>Agaricales</taxon>
        <taxon>Pluteineae</taxon>
        <taxon>Pluteaceae</taxon>
        <taxon>Pluteus</taxon>
    </lineage>
</organism>
<evidence type="ECO:0000313" key="2">
    <source>
        <dbReference type="Proteomes" id="UP000308600"/>
    </source>
</evidence>
<keyword evidence="2" id="KW-1185">Reference proteome</keyword>
<dbReference type="EMBL" id="ML208360">
    <property type="protein sequence ID" value="TFK68054.1"/>
    <property type="molecule type" value="Genomic_DNA"/>
</dbReference>